<dbReference type="Gene3D" id="3.40.50.300">
    <property type="entry name" value="P-loop containing nucleotide triphosphate hydrolases"/>
    <property type="match status" value="1"/>
</dbReference>
<gene>
    <name evidence="2" type="ORF">CVIRNUC_002460</name>
</gene>
<feature type="region of interest" description="Disordered" evidence="1">
    <location>
        <begin position="365"/>
        <end position="432"/>
    </location>
</feature>
<organism evidence="2 3">
    <name type="scientific">Coccomyxa viridis</name>
    <dbReference type="NCBI Taxonomy" id="1274662"/>
    <lineage>
        <taxon>Eukaryota</taxon>
        <taxon>Viridiplantae</taxon>
        <taxon>Chlorophyta</taxon>
        <taxon>core chlorophytes</taxon>
        <taxon>Trebouxiophyceae</taxon>
        <taxon>Trebouxiophyceae incertae sedis</taxon>
        <taxon>Coccomyxaceae</taxon>
        <taxon>Coccomyxa</taxon>
    </lineage>
</organism>
<dbReference type="PANTHER" id="PTHR47569:SF2">
    <property type="entry name" value="NO-ASSOCIATED PROTEIN 1, CHLOROPLASTIC_MITOCHONDRIAL"/>
    <property type="match status" value="1"/>
</dbReference>
<feature type="region of interest" description="Disordered" evidence="1">
    <location>
        <begin position="301"/>
        <end position="321"/>
    </location>
</feature>
<name>A0AAV1HWJ7_9CHLO</name>
<keyword evidence="3" id="KW-1185">Reference proteome</keyword>
<dbReference type="GO" id="GO:0003924">
    <property type="term" value="F:GTPase activity"/>
    <property type="evidence" value="ECO:0007669"/>
    <property type="project" value="InterPro"/>
</dbReference>
<feature type="compositionally biased region" description="Basic and acidic residues" evidence="1">
    <location>
        <begin position="365"/>
        <end position="377"/>
    </location>
</feature>
<dbReference type="SUPFAM" id="SSF52540">
    <property type="entry name" value="P-loop containing nucleoside triphosphate hydrolases"/>
    <property type="match status" value="1"/>
</dbReference>
<dbReference type="EMBL" id="CAUYUE010000003">
    <property type="protein sequence ID" value="CAK0756494.1"/>
    <property type="molecule type" value="Genomic_DNA"/>
</dbReference>
<dbReference type="AlphaFoldDB" id="A0AAV1HWJ7"/>
<reference evidence="2 3" key="1">
    <citation type="submission" date="2023-10" db="EMBL/GenBank/DDBJ databases">
        <authorList>
            <person name="Maclean D."/>
            <person name="Macfadyen A."/>
        </authorList>
    </citation>
    <scope>NUCLEOTIDE SEQUENCE [LARGE SCALE GENOMIC DNA]</scope>
</reference>
<dbReference type="Proteomes" id="UP001314263">
    <property type="component" value="Unassembled WGS sequence"/>
</dbReference>
<evidence type="ECO:0000256" key="1">
    <source>
        <dbReference type="SAM" id="MobiDB-lite"/>
    </source>
</evidence>
<protein>
    <submittedName>
        <fullName evidence="2">Uncharacterized protein</fullName>
    </submittedName>
</protein>
<dbReference type="PANTHER" id="PTHR47569">
    <property type="entry name" value="NO-ASSOCIATED PROTEIN 1, CHLOROPLASTIC/MITOCHONDRIAL"/>
    <property type="match status" value="1"/>
</dbReference>
<accession>A0AAV1HWJ7</accession>
<dbReference type="InterPro" id="IPR044229">
    <property type="entry name" value="NOA1"/>
</dbReference>
<evidence type="ECO:0000313" key="3">
    <source>
        <dbReference type="Proteomes" id="UP001314263"/>
    </source>
</evidence>
<proteinExistence type="predicted"/>
<comment type="caution">
    <text evidence="2">The sequence shown here is derived from an EMBL/GenBank/DDBJ whole genome shotgun (WGS) entry which is preliminary data.</text>
</comment>
<dbReference type="InterPro" id="IPR027417">
    <property type="entry name" value="P-loop_NTPase"/>
</dbReference>
<sequence length="522" mass="56414">MPEACTSSQAQQAREEMCMPQGRLGTFTGPRRARFTVSKGYVPPEKHELKKRHRQLGQLICRRCQELSNGSMVQGVADLWGRDAAGQDDRLVSPEQLRTQLARVREKRAVAVLLVDLMDASGSFLPRVRELVGRNPVVLVGTKADLLPAGSNEAAVAAWLQRTAFHKKLNPIATFLVSSRTGLGVAEVVKAVRIERMGRDVYIMGAANVGKSAFVRAFVKEMSSFSSSQFDAAAVSTGRHLPVESAMPGTTLQIIPLEAFQSGGTLYDTPGVHLQHSLQHLLPPEQFKELLPKGRLKPFYPPTPQDLALQQQRTSRSHSRATGAAGTYLWGGLCRIDVLDAPLTAALAFYSPKALRVHAMPLADSHARPEMSAERSPRYKSPQIAASEPHPSLGDADSSEALKESGSSRSAAEDMSSIGPGHDREHLSTGPTYAGFVRDRGGLCVAKEATLSIRAPGRVADISVSGLPGWVSVETEQSQGRLVLRVWAPRGIGAYVRPPLPIGHGRKPAAARQPIQSILPQT</sequence>
<dbReference type="CDD" id="cd01855">
    <property type="entry name" value="YqeH"/>
    <property type="match status" value="1"/>
</dbReference>
<evidence type="ECO:0000313" key="2">
    <source>
        <dbReference type="EMBL" id="CAK0756494.1"/>
    </source>
</evidence>